<evidence type="ECO:0000259" key="6">
    <source>
        <dbReference type="PROSITE" id="PS50002"/>
    </source>
</evidence>
<feature type="region of interest" description="Disordered" evidence="5">
    <location>
        <begin position="262"/>
        <end position="319"/>
    </location>
</feature>
<feature type="compositionally biased region" description="Polar residues" evidence="5">
    <location>
        <begin position="1"/>
        <end position="19"/>
    </location>
</feature>
<dbReference type="PROSITE" id="PS50831">
    <property type="entry name" value="SOHO"/>
    <property type="match status" value="1"/>
</dbReference>
<name>A0ABM5EQ50_9SAUR</name>
<feature type="region of interest" description="Disordered" evidence="5">
    <location>
        <begin position="363"/>
        <end position="446"/>
    </location>
</feature>
<evidence type="ECO:0000256" key="2">
    <source>
        <dbReference type="ARBA" id="ARBA00022443"/>
    </source>
</evidence>
<dbReference type="Pfam" id="PF00018">
    <property type="entry name" value="SH3_1"/>
    <property type="match status" value="1"/>
</dbReference>
<gene>
    <name evidence="9 10" type="primary">SORBS3</name>
</gene>
<dbReference type="Pfam" id="PF02208">
    <property type="entry name" value="Sorb"/>
    <property type="match status" value="1"/>
</dbReference>
<evidence type="ECO:0000256" key="4">
    <source>
        <dbReference type="PROSITE-ProRule" id="PRU00192"/>
    </source>
</evidence>
<feature type="compositionally biased region" description="Polar residues" evidence="5">
    <location>
        <begin position="732"/>
        <end position="750"/>
    </location>
</feature>
<accession>A0ABM5EQ50</accession>
<evidence type="ECO:0000256" key="3">
    <source>
        <dbReference type="ARBA" id="ARBA00022949"/>
    </source>
</evidence>
<evidence type="ECO:0000313" key="10">
    <source>
        <dbReference type="RefSeq" id="XP_072835263.1"/>
    </source>
</evidence>
<dbReference type="InterPro" id="IPR003127">
    <property type="entry name" value="SoHo_dom"/>
</dbReference>
<comment type="subcellular location">
    <subcellularLocation>
        <location evidence="1">Cell junction</location>
    </subcellularLocation>
</comment>
<dbReference type="SMART" id="SM00459">
    <property type="entry name" value="Sorb"/>
    <property type="match status" value="1"/>
</dbReference>
<evidence type="ECO:0000313" key="9">
    <source>
        <dbReference type="RefSeq" id="XP_072835262.1"/>
    </source>
</evidence>
<dbReference type="Gene3D" id="2.30.30.40">
    <property type="entry name" value="SH3 Domains"/>
    <property type="match status" value="3"/>
</dbReference>
<evidence type="ECO:0000256" key="5">
    <source>
        <dbReference type="SAM" id="MobiDB-lite"/>
    </source>
</evidence>
<dbReference type="InterPro" id="IPR050384">
    <property type="entry name" value="Endophilin_SH3RF"/>
</dbReference>
<protein>
    <submittedName>
        <fullName evidence="9 10">Vinexin</fullName>
    </submittedName>
</protein>
<feature type="compositionally biased region" description="Polar residues" evidence="5">
    <location>
        <begin position="689"/>
        <end position="708"/>
    </location>
</feature>
<reference evidence="9 10" key="1">
    <citation type="submission" date="2025-05" db="UniProtKB">
        <authorList>
            <consortium name="RefSeq"/>
        </authorList>
    </citation>
    <scope>IDENTIFICATION</scope>
</reference>
<evidence type="ECO:0000313" key="8">
    <source>
        <dbReference type="Proteomes" id="UP001652642"/>
    </source>
</evidence>
<feature type="domain" description="SH3" evidence="6">
    <location>
        <begin position="540"/>
        <end position="601"/>
    </location>
</feature>
<feature type="compositionally biased region" description="Low complexity" evidence="5">
    <location>
        <begin position="647"/>
        <end position="660"/>
    </location>
</feature>
<dbReference type="InterPro" id="IPR001452">
    <property type="entry name" value="SH3_domain"/>
</dbReference>
<keyword evidence="2 4" id="KW-0728">SH3 domain</keyword>
<sequence>MVFQNSGSGMLQSLNGVSSTERHHLDHGNHLSPLPAGKPTLSNLASRHTETGTPEAALDLSLDDFIPSHLQKNPSLVNSTNRVSPQATSTPQIVRVPLQQRKVPVIHNCGSNTLNFEFHDTAPRTVYNGISQPPKTTQWNNSANNWYPTWPAKESRPLKSQAAPVPSQAGLSINPAVNGTTEPGPGWSATWTKDGRRKEKRWLKYDGIGPVDESGMPIASRSSVDSPRDWYRSMFQQIHSKLPEPELDWDFAYKSRDLRPPGFLKKSQPSPLASNSPFCQQNGLDWKNWEAPDSANTEPRSIFDYEPGKSSILDDLHSPEKPVIVSPVQRQRPSPPIEELLEKELQELSEELDKDIKAIERRQFARKGSSSSPAASAGPTAPPPGFAARRNLLPNHSTHPSTGQSLAVAQCHGLASPKMEKGSPGIIRNNWSSSPPQNDPLRHVGQSPFLDSTEILLDSPPKKDEKKMKAARLKFDFQAESPKELTLQKGDIVYIHKEVDRNWLEGEHHGRVGIFPANYVEILPPTEIPKPIKSPIIHILEYGDAVAQYNFKGDLPVELSFRKGERICLVRRVDGNWYEGRISGTSRQGIFPANYVQVVKEPRVKNSEEFPSSPGLRARSSLPSEPRSPSLTARGQSDTSPPSLPTSAAADLRSSSSSHSGFTFPVSPKLQHAEPGPRRPQSVPREASGSAQNPNPLKTSRSSPQPASSFLMPESPQPADPASALQTRLVFPQQTSALESGASQASQSRSPGRVSEGPPSNIQWTPYQALYQYRPQNEDELELHEGDRVDVMQQCDDGWFVGVSRRTQKFGTFPGNYVAPV</sequence>
<feature type="region of interest" description="Disordered" evidence="5">
    <location>
        <begin position="1"/>
        <end position="52"/>
    </location>
</feature>
<evidence type="ECO:0000259" key="7">
    <source>
        <dbReference type="PROSITE" id="PS50831"/>
    </source>
</evidence>
<evidence type="ECO:0000256" key="1">
    <source>
        <dbReference type="ARBA" id="ARBA00004282"/>
    </source>
</evidence>
<feature type="domain" description="SH3" evidence="6">
    <location>
        <begin position="466"/>
        <end position="525"/>
    </location>
</feature>
<dbReference type="GeneID" id="110072232"/>
<dbReference type="CDD" id="cd11924">
    <property type="entry name" value="SH3_Vinexin_2"/>
    <property type="match status" value="1"/>
</dbReference>
<dbReference type="InterPro" id="IPR035608">
    <property type="entry name" value="Vinexin_SH3_2"/>
</dbReference>
<feature type="compositionally biased region" description="Low complexity" evidence="5">
    <location>
        <begin position="368"/>
        <end position="379"/>
    </location>
</feature>
<dbReference type="PANTHER" id="PTHR14167">
    <property type="entry name" value="SH3 DOMAIN-CONTAINING"/>
    <property type="match status" value="1"/>
</dbReference>
<dbReference type="PROSITE" id="PS50002">
    <property type="entry name" value="SH3"/>
    <property type="match status" value="3"/>
</dbReference>
<feature type="compositionally biased region" description="Basic and acidic residues" evidence="5">
    <location>
        <begin position="20"/>
        <end position="29"/>
    </location>
</feature>
<dbReference type="Pfam" id="PF14604">
    <property type="entry name" value="SH3_9"/>
    <property type="match status" value="2"/>
</dbReference>
<feature type="region of interest" description="Disordered" evidence="5">
    <location>
        <begin position="605"/>
        <end position="763"/>
    </location>
</feature>
<dbReference type="InterPro" id="IPR035607">
    <property type="entry name" value="Vinexin_SH3_3"/>
</dbReference>
<dbReference type="SMART" id="SM00326">
    <property type="entry name" value="SH3"/>
    <property type="match status" value="3"/>
</dbReference>
<keyword evidence="3" id="KW-0965">Cell junction</keyword>
<dbReference type="Proteomes" id="UP001652642">
    <property type="component" value="Chromosome 8"/>
</dbReference>
<feature type="compositionally biased region" description="Polar residues" evidence="5">
    <location>
        <begin position="169"/>
        <end position="181"/>
    </location>
</feature>
<dbReference type="PRINTS" id="PR00499">
    <property type="entry name" value="P67PHOX"/>
</dbReference>
<feature type="compositionally biased region" description="Polar residues" evidence="5">
    <location>
        <begin position="267"/>
        <end position="283"/>
    </location>
</feature>
<keyword evidence="8" id="KW-1185">Reference proteome</keyword>
<feature type="region of interest" description="Disordered" evidence="5">
    <location>
        <begin position="165"/>
        <end position="192"/>
    </location>
</feature>
<dbReference type="CDD" id="cd11918">
    <property type="entry name" value="SH3_Vinexin_3"/>
    <property type="match status" value="1"/>
</dbReference>
<dbReference type="RefSeq" id="XP_072835262.1">
    <property type="nucleotide sequence ID" value="XM_072979161.1"/>
</dbReference>
<feature type="domain" description="SoHo" evidence="7">
    <location>
        <begin position="199"/>
        <end position="261"/>
    </location>
</feature>
<dbReference type="InterPro" id="IPR035609">
    <property type="entry name" value="Vinexin_SH3_1"/>
</dbReference>
<dbReference type="InterPro" id="IPR036028">
    <property type="entry name" value="SH3-like_dom_sf"/>
</dbReference>
<organism evidence="8 10">
    <name type="scientific">Pogona vitticeps</name>
    <name type="common">central bearded dragon</name>
    <dbReference type="NCBI Taxonomy" id="103695"/>
    <lineage>
        <taxon>Eukaryota</taxon>
        <taxon>Metazoa</taxon>
        <taxon>Chordata</taxon>
        <taxon>Craniata</taxon>
        <taxon>Vertebrata</taxon>
        <taxon>Euteleostomi</taxon>
        <taxon>Lepidosauria</taxon>
        <taxon>Squamata</taxon>
        <taxon>Bifurcata</taxon>
        <taxon>Unidentata</taxon>
        <taxon>Episquamata</taxon>
        <taxon>Toxicofera</taxon>
        <taxon>Iguania</taxon>
        <taxon>Acrodonta</taxon>
        <taxon>Agamidae</taxon>
        <taxon>Amphibolurinae</taxon>
        <taxon>Pogona</taxon>
    </lineage>
</organism>
<feature type="compositionally biased region" description="Low complexity" evidence="5">
    <location>
        <begin position="616"/>
        <end position="631"/>
    </location>
</feature>
<dbReference type="SUPFAM" id="SSF50044">
    <property type="entry name" value="SH3-domain"/>
    <property type="match status" value="3"/>
</dbReference>
<proteinExistence type="predicted"/>
<feature type="domain" description="SH3" evidence="6">
    <location>
        <begin position="762"/>
        <end position="821"/>
    </location>
</feature>
<dbReference type="PRINTS" id="PR00452">
    <property type="entry name" value="SH3DOMAIN"/>
</dbReference>
<dbReference type="CDD" id="cd11921">
    <property type="entry name" value="SH3_Vinexin_1"/>
    <property type="match status" value="1"/>
</dbReference>
<feature type="compositionally biased region" description="Basic and acidic residues" evidence="5">
    <location>
        <begin position="301"/>
        <end position="319"/>
    </location>
</feature>
<dbReference type="RefSeq" id="XP_072835263.1">
    <property type="nucleotide sequence ID" value="XM_072979162.1"/>
</dbReference>
<feature type="compositionally biased region" description="Polar residues" evidence="5">
    <location>
        <begin position="394"/>
        <end position="407"/>
    </location>
</feature>
<dbReference type="PANTHER" id="PTHR14167:SF54">
    <property type="entry name" value="VINEXIN"/>
    <property type="match status" value="1"/>
</dbReference>